<gene>
    <name evidence="7" type="ORF">HK439_18905</name>
</gene>
<reference evidence="7" key="1">
    <citation type="submission" date="2020-05" db="EMBL/GenBank/DDBJ databases">
        <title>Identification of trans-AT polyketide cluster in two marine bacteria, producers of a novel glutaramide-containing polyketide sesbanimide D and analogs.</title>
        <authorList>
            <person name="Kacar D."/>
            <person name="Rodriguez P."/>
            <person name="Canedo L."/>
            <person name="Gonzalez E."/>
            <person name="Galan B."/>
            <person name="De La Calle F."/>
            <person name="Garcia J.L."/>
        </authorList>
    </citation>
    <scope>NUCLEOTIDE SEQUENCE</scope>
    <source>
        <strain evidence="7">PHM038</strain>
    </source>
</reference>
<evidence type="ECO:0000256" key="3">
    <source>
        <dbReference type="ARBA" id="ARBA00022576"/>
    </source>
</evidence>
<comment type="caution">
    <text evidence="7">The sequence shown here is derived from an EMBL/GenBank/DDBJ whole genome shotgun (WGS) entry which is preliminary data.</text>
</comment>
<dbReference type="PROSITE" id="PS00600">
    <property type="entry name" value="AA_TRANSFER_CLASS_3"/>
    <property type="match status" value="1"/>
</dbReference>
<dbReference type="InterPro" id="IPR015421">
    <property type="entry name" value="PyrdxlP-dep_Trfase_major"/>
</dbReference>
<keyword evidence="4" id="KW-0808">Transferase</keyword>
<dbReference type="GO" id="GO:0004015">
    <property type="term" value="F:adenosylmethionine-8-amino-7-oxononanoate transaminase activity"/>
    <property type="evidence" value="ECO:0007669"/>
    <property type="project" value="TreeGrafter"/>
</dbReference>
<dbReference type="GO" id="GO:0030170">
    <property type="term" value="F:pyridoxal phosphate binding"/>
    <property type="evidence" value="ECO:0007669"/>
    <property type="project" value="InterPro"/>
</dbReference>
<proteinExistence type="inferred from homology"/>
<sequence length="446" mass="48172">MDAVVDRKEPGSNQVLDAYWMPFTANRQFKQNPRMLVSAKGMHYQSDDGRTILDGTAGLWCCNAGHGNSEITDAVARQLSNLDYAPSFQMGHPIAFEFAERLKQIAPDGFDHVFFTGSGSESVDTALKIALAYHRARGDAGRTRLIGRERGYHGVGFGGISVGGIVNNRRHFGTLLTGVDHLQHTHAPEHNANSKGQPEWGAHLADDLERIVALHGAETIAAVIVEPVAGSTGVLVPPKGYLERLRAICDRHGILLIFDEVITGFGRLGTPFAVDYFGVKPDLFTTAKALTNGVVPMGAVFAQNHVHEAFMNGPEASIELFHGYTYSGHPVACAAGLATLDIYEKHGLLTRGADIAGHWEDTVHSLKDARHVKDVRNLGIIAGIELASRDGAVGQRAYEVFVKCFEAGVLIRVTGDIIALSPPLIVEDAQVSEMVDTLRDILAATE</sequence>
<dbReference type="RefSeq" id="WP_190293032.1">
    <property type="nucleotide sequence ID" value="NZ_JABFCZ010000022.1"/>
</dbReference>
<dbReference type="PANTHER" id="PTHR42684">
    <property type="entry name" value="ADENOSYLMETHIONINE-8-AMINO-7-OXONONANOATE AMINOTRANSFERASE"/>
    <property type="match status" value="1"/>
</dbReference>
<evidence type="ECO:0000313" key="8">
    <source>
        <dbReference type="Proteomes" id="UP000598467"/>
    </source>
</evidence>
<evidence type="ECO:0000256" key="5">
    <source>
        <dbReference type="ARBA" id="ARBA00022898"/>
    </source>
</evidence>
<dbReference type="AlphaFoldDB" id="A0A926P383"/>
<accession>A0A926P383</accession>
<dbReference type="Pfam" id="PF00202">
    <property type="entry name" value="Aminotran_3"/>
    <property type="match status" value="1"/>
</dbReference>
<dbReference type="Proteomes" id="UP000598467">
    <property type="component" value="Unassembled WGS sequence"/>
</dbReference>
<evidence type="ECO:0000256" key="1">
    <source>
        <dbReference type="ARBA" id="ARBA00001933"/>
    </source>
</evidence>
<evidence type="ECO:0000313" key="7">
    <source>
        <dbReference type="EMBL" id="MBD1548338.1"/>
    </source>
</evidence>
<protein>
    <submittedName>
        <fullName evidence="7">Aspartate aminotransferase family protein</fullName>
    </submittedName>
</protein>
<dbReference type="Gene3D" id="3.40.640.10">
    <property type="entry name" value="Type I PLP-dependent aspartate aminotransferase-like (Major domain)"/>
    <property type="match status" value="1"/>
</dbReference>
<dbReference type="SUPFAM" id="SSF53383">
    <property type="entry name" value="PLP-dependent transferases"/>
    <property type="match status" value="1"/>
</dbReference>
<name>A0A926P383_9HYPH</name>
<keyword evidence="3 7" id="KW-0032">Aminotransferase</keyword>
<comment type="similarity">
    <text evidence="2 6">Belongs to the class-III pyridoxal-phosphate-dependent aminotransferase family.</text>
</comment>
<organism evidence="7 8">
    <name type="scientific">Roseibium aggregatum</name>
    <dbReference type="NCBI Taxonomy" id="187304"/>
    <lineage>
        <taxon>Bacteria</taxon>
        <taxon>Pseudomonadati</taxon>
        <taxon>Pseudomonadota</taxon>
        <taxon>Alphaproteobacteria</taxon>
        <taxon>Hyphomicrobiales</taxon>
        <taxon>Stappiaceae</taxon>
        <taxon>Roseibium</taxon>
    </lineage>
</organism>
<dbReference type="CDD" id="cd00610">
    <property type="entry name" value="OAT_like"/>
    <property type="match status" value="1"/>
</dbReference>
<evidence type="ECO:0000256" key="2">
    <source>
        <dbReference type="ARBA" id="ARBA00008954"/>
    </source>
</evidence>
<dbReference type="Gene3D" id="3.90.1150.10">
    <property type="entry name" value="Aspartate Aminotransferase, domain 1"/>
    <property type="match status" value="1"/>
</dbReference>
<dbReference type="InterPro" id="IPR015422">
    <property type="entry name" value="PyrdxlP-dep_Trfase_small"/>
</dbReference>
<dbReference type="PANTHER" id="PTHR42684:SF1">
    <property type="entry name" value="BETA-ALANINE--PYRUVATE AMINOTRANSFERASE"/>
    <property type="match status" value="1"/>
</dbReference>
<dbReference type="GO" id="GO:0009102">
    <property type="term" value="P:biotin biosynthetic process"/>
    <property type="evidence" value="ECO:0007669"/>
    <property type="project" value="TreeGrafter"/>
</dbReference>
<evidence type="ECO:0000256" key="4">
    <source>
        <dbReference type="ARBA" id="ARBA00022679"/>
    </source>
</evidence>
<dbReference type="InterPro" id="IPR049704">
    <property type="entry name" value="Aminotrans_3_PPA_site"/>
</dbReference>
<dbReference type="InterPro" id="IPR005814">
    <property type="entry name" value="Aminotrans_3"/>
</dbReference>
<dbReference type="EMBL" id="JABFCZ010000022">
    <property type="protein sequence ID" value="MBD1548338.1"/>
    <property type="molecule type" value="Genomic_DNA"/>
</dbReference>
<dbReference type="InterPro" id="IPR015424">
    <property type="entry name" value="PyrdxlP-dep_Trfase"/>
</dbReference>
<comment type="cofactor">
    <cofactor evidence="1">
        <name>pyridoxal 5'-phosphate</name>
        <dbReference type="ChEBI" id="CHEBI:597326"/>
    </cofactor>
</comment>
<dbReference type="FunFam" id="3.40.640.10:FF:000014">
    <property type="entry name" value="Adenosylmethionine-8-amino-7-oxononanoate aminotransferase, probable"/>
    <property type="match status" value="1"/>
</dbReference>
<evidence type="ECO:0000256" key="6">
    <source>
        <dbReference type="RuleBase" id="RU003560"/>
    </source>
</evidence>
<keyword evidence="5 6" id="KW-0663">Pyridoxal phosphate</keyword>